<keyword evidence="1" id="KW-1133">Transmembrane helix</keyword>
<comment type="caution">
    <text evidence="2">The sequence shown here is derived from an EMBL/GenBank/DDBJ whole genome shotgun (WGS) entry which is preliminary data.</text>
</comment>
<dbReference type="Proteomes" id="UP000319908">
    <property type="component" value="Unassembled WGS sequence"/>
</dbReference>
<feature type="transmembrane region" description="Helical" evidence="1">
    <location>
        <begin position="12"/>
        <end position="45"/>
    </location>
</feature>
<organism evidence="2 3">
    <name type="scientific">Allorhodopirellula heiligendammensis</name>
    <dbReference type="NCBI Taxonomy" id="2714739"/>
    <lineage>
        <taxon>Bacteria</taxon>
        <taxon>Pseudomonadati</taxon>
        <taxon>Planctomycetota</taxon>
        <taxon>Planctomycetia</taxon>
        <taxon>Pirellulales</taxon>
        <taxon>Pirellulaceae</taxon>
        <taxon>Allorhodopirellula</taxon>
    </lineage>
</organism>
<evidence type="ECO:0000313" key="3">
    <source>
        <dbReference type="Proteomes" id="UP000319908"/>
    </source>
</evidence>
<gene>
    <name evidence="2" type="ORF">Poly21_56710</name>
</gene>
<dbReference type="AlphaFoldDB" id="A0A5C6B1H5"/>
<keyword evidence="1" id="KW-0472">Membrane</keyword>
<keyword evidence="1" id="KW-0812">Transmembrane</keyword>
<reference evidence="2 3" key="1">
    <citation type="journal article" date="2020" name="Antonie Van Leeuwenhoek">
        <title>Rhodopirellula heiligendammensis sp. nov., Rhodopirellula pilleata sp. nov., and Rhodopirellula solitaria sp. nov. isolated from natural or artificial marine surfaces in Northern Germany and California, USA, and emended description of the genus Rhodopirellula.</title>
        <authorList>
            <person name="Kallscheuer N."/>
            <person name="Wiegand S."/>
            <person name="Jogler M."/>
            <person name="Boedeker C."/>
            <person name="Peeters S.H."/>
            <person name="Rast P."/>
            <person name="Heuer A."/>
            <person name="Jetten M.S.M."/>
            <person name="Rohde M."/>
            <person name="Jogler C."/>
        </authorList>
    </citation>
    <scope>NUCLEOTIDE SEQUENCE [LARGE SCALE GENOMIC DNA]</scope>
    <source>
        <strain evidence="2 3">Poly21</strain>
    </source>
</reference>
<sequence length="106" mass="11623">MRSNQYTLKRTLGYTAVFAIFCAFASAHPELAMFAGILPVVIIAYSCSHRRVPTLATIALFSTLALIWAISLLGKHPTQEHGLCATVGAMVGAYVDHARTLLREWM</sequence>
<keyword evidence="3" id="KW-1185">Reference proteome</keyword>
<evidence type="ECO:0000313" key="2">
    <source>
        <dbReference type="EMBL" id="TWU05431.1"/>
    </source>
</evidence>
<accession>A0A5C6B1H5</accession>
<dbReference type="EMBL" id="SJPU01000014">
    <property type="protein sequence ID" value="TWU05431.1"/>
    <property type="molecule type" value="Genomic_DNA"/>
</dbReference>
<feature type="transmembrane region" description="Helical" evidence="1">
    <location>
        <begin position="51"/>
        <end position="73"/>
    </location>
</feature>
<proteinExistence type="predicted"/>
<evidence type="ECO:0000256" key="1">
    <source>
        <dbReference type="SAM" id="Phobius"/>
    </source>
</evidence>
<name>A0A5C6B1H5_9BACT</name>
<protein>
    <submittedName>
        <fullName evidence="2">Uncharacterized protein</fullName>
    </submittedName>
</protein>